<evidence type="ECO:0000256" key="2">
    <source>
        <dbReference type="ARBA" id="ARBA00022723"/>
    </source>
</evidence>
<reference evidence="11 12" key="1">
    <citation type="submission" date="2019-07" db="EMBL/GenBank/DDBJ databases">
        <title>Draft genome assembly of a fouling barnacle, Amphibalanus amphitrite (Darwin, 1854): The first reference genome for Thecostraca.</title>
        <authorList>
            <person name="Kim W."/>
        </authorList>
    </citation>
    <scope>NUCLEOTIDE SEQUENCE [LARGE SCALE GENOMIC DNA]</scope>
    <source>
        <strain evidence="11">SNU_AA5</strain>
        <tissue evidence="11">Soma without cirri and trophi</tissue>
    </source>
</reference>
<evidence type="ECO:0000256" key="7">
    <source>
        <dbReference type="ARBA" id="ARBA00023242"/>
    </source>
</evidence>
<gene>
    <name evidence="11" type="primary">ZFP62_1</name>
    <name evidence="11" type="ORF">FJT64_020058</name>
</gene>
<feature type="domain" description="C2H2-type" evidence="10">
    <location>
        <begin position="494"/>
        <end position="522"/>
    </location>
</feature>
<feature type="compositionally biased region" description="Pro residues" evidence="9">
    <location>
        <begin position="132"/>
        <end position="143"/>
    </location>
</feature>
<keyword evidence="2" id="KW-0479">Metal-binding</keyword>
<dbReference type="Gene3D" id="3.30.160.60">
    <property type="entry name" value="Classic Zinc Finger"/>
    <property type="match status" value="6"/>
</dbReference>
<evidence type="ECO:0000313" key="12">
    <source>
        <dbReference type="Proteomes" id="UP000440578"/>
    </source>
</evidence>
<dbReference type="PANTHER" id="PTHR24409">
    <property type="entry name" value="ZINC FINGER PROTEIN 142"/>
    <property type="match status" value="1"/>
</dbReference>
<dbReference type="SUPFAM" id="SSF57667">
    <property type="entry name" value="beta-beta-alpha zinc fingers"/>
    <property type="match status" value="4"/>
</dbReference>
<feature type="domain" description="C2H2-type" evidence="10">
    <location>
        <begin position="467"/>
        <end position="489"/>
    </location>
</feature>
<dbReference type="PROSITE" id="PS50157">
    <property type="entry name" value="ZINC_FINGER_C2H2_2"/>
    <property type="match status" value="8"/>
</dbReference>
<feature type="domain" description="C2H2-type" evidence="10">
    <location>
        <begin position="282"/>
        <end position="305"/>
    </location>
</feature>
<keyword evidence="6" id="KW-0238">DNA-binding</keyword>
<dbReference type="SMART" id="SM00355">
    <property type="entry name" value="ZnF_C2H2"/>
    <property type="match status" value="11"/>
</dbReference>
<dbReference type="OrthoDB" id="654211at2759"/>
<evidence type="ECO:0000259" key="10">
    <source>
        <dbReference type="PROSITE" id="PS50157"/>
    </source>
</evidence>
<evidence type="ECO:0000256" key="6">
    <source>
        <dbReference type="ARBA" id="ARBA00023125"/>
    </source>
</evidence>
<comment type="caution">
    <text evidence="11">The sequence shown here is derived from an EMBL/GenBank/DDBJ whole genome shotgun (WGS) entry which is preliminary data.</text>
</comment>
<keyword evidence="4 8" id="KW-0863">Zinc-finger</keyword>
<organism evidence="11 12">
    <name type="scientific">Amphibalanus amphitrite</name>
    <name type="common">Striped barnacle</name>
    <name type="synonym">Balanus amphitrite</name>
    <dbReference type="NCBI Taxonomy" id="1232801"/>
    <lineage>
        <taxon>Eukaryota</taxon>
        <taxon>Metazoa</taxon>
        <taxon>Ecdysozoa</taxon>
        <taxon>Arthropoda</taxon>
        <taxon>Crustacea</taxon>
        <taxon>Multicrustacea</taxon>
        <taxon>Cirripedia</taxon>
        <taxon>Thoracica</taxon>
        <taxon>Thoracicalcarea</taxon>
        <taxon>Balanomorpha</taxon>
        <taxon>Balanoidea</taxon>
        <taxon>Balanidae</taxon>
        <taxon>Amphibalaninae</taxon>
        <taxon>Amphibalanus</taxon>
    </lineage>
</organism>
<name>A0A6A4X387_AMPAM</name>
<dbReference type="FunFam" id="3.30.160.60:FF:001465">
    <property type="entry name" value="Zinc finger protein 560"/>
    <property type="match status" value="1"/>
</dbReference>
<dbReference type="PANTHER" id="PTHR24409:SF295">
    <property type="entry name" value="AZ2-RELATED"/>
    <property type="match status" value="1"/>
</dbReference>
<dbReference type="Pfam" id="PF00096">
    <property type="entry name" value="zf-C2H2"/>
    <property type="match status" value="5"/>
</dbReference>
<dbReference type="PROSITE" id="PS00028">
    <property type="entry name" value="ZINC_FINGER_C2H2_1"/>
    <property type="match status" value="8"/>
</dbReference>
<keyword evidence="3" id="KW-0677">Repeat</keyword>
<evidence type="ECO:0000256" key="1">
    <source>
        <dbReference type="ARBA" id="ARBA00004123"/>
    </source>
</evidence>
<comment type="subcellular location">
    <subcellularLocation>
        <location evidence="1">Nucleus</location>
    </subcellularLocation>
</comment>
<dbReference type="EMBL" id="VIIS01000466">
    <property type="protein sequence ID" value="KAF0308742.1"/>
    <property type="molecule type" value="Genomic_DNA"/>
</dbReference>
<keyword evidence="5" id="KW-0862">Zinc</keyword>
<feature type="domain" description="C2H2-type" evidence="10">
    <location>
        <begin position="253"/>
        <end position="280"/>
    </location>
</feature>
<sequence>MRAESPGQVAFFNPDHHKGSALAELVRLLVPDGRDELQLLPAICASCTAFVTEYDELRSRQRDIELYVRQQYAASQAARAALDVVIELGDNRVSVPYGVYREHRAAAAEQPPPAEAAAAPEQPPAAATAAETPPPPVTPPPAAPRLEQQLTELDLEIHVESGRQCHVCDARFQLFGELAVHLRDVHHLSGSEIRAVRSRSSAAPAAAPARPVPCPLCADRQFSSAERARAHLVQRHRRQLEAGVQLPAELAVHLCRHCGAAFRRADMCRKHEATHRARASAHACELCGKTLRYRHGLKRHLQSQHGLPAEHPAVARAAAPADRHPCDRCPRVFADFGQYLFHCRSEHLDEPDVGFTCELCDRRFEKRSELRLHRDAHRETSYSCVTCEKHFRTRLAYQKHMRTHEGGGVACQHCGKVFDTRSNLATHLQTHSARRQHVCADCGAAFKFGQTLARHRAVRHGSGTPRFVCDICGKAFPLEHSLNLHRSRHGPATLPCPRCPAQFTNRPDLRRHVRRLHTAAAADPLQRALLALTEDETGTDAAAGGRPL</sequence>
<dbReference type="GO" id="GO:0008270">
    <property type="term" value="F:zinc ion binding"/>
    <property type="evidence" value="ECO:0007669"/>
    <property type="project" value="UniProtKB-KW"/>
</dbReference>
<feature type="compositionally biased region" description="Low complexity" evidence="9">
    <location>
        <begin position="115"/>
        <end position="131"/>
    </location>
</feature>
<keyword evidence="7" id="KW-0539">Nucleus</keyword>
<dbReference type="AlphaFoldDB" id="A0A6A4X387"/>
<protein>
    <submittedName>
        <fullName evidence="11">Zinc finger protein 62</fullName>
    </submittedName>
</protein>
<dbReference type="GO" id="GO:0005634">
    <property type="term" value="C:nucleus"/>
    <property type="evidence" value="ECO:0007669"/>
    <property type="project" value="UniProtKB-SubCell"/>
</dbReference>
<proteinExistence type="predicted"/>
<feature type="domain" description="C2H2-type" evidence="10">
    <location>
        <begin position="355"/>
        <end position="377"/>
    </location>
</feature>
<keyword evidence="12" id="KW-1185">Reference proteome</keyword>
<dbReference type="GO" id="GO:0000981">
    <property type="term" value="F:DNA-binding transcription factor activity, RNA polymerase II-specific"/>
    <property type="evidence" value="ECO:0007669"/>
    <property type="project" value="TreeGrafter"/>
</dbReference>
<feature type="domain" description="C2H2-type" evidence="10">
    <location>
        <begin position="437"/>
        <end position="465"/>
    </location>
</feature>
<dbReference type="GO" id="GO:0000977">
    <property type="term" value="F:RNA polymerase II transcription regulatory region sequence-specific DNA binding"/>
    <property type="evidence" value="ECO:0007669"/>
    <property type="project" value="TreeGrafter"/>
</dbReference>
<evidence type="ECO:0000313" key="11">
    <source>
        <dbReference type="EMBL" id="KAF0308742.1"/>
    </source>
</evidence>
<evidence type="ECO:0000256" key="4">
    <source>
        <dbReference type="ARBA" id="ARBA00022771"/>
    </source>
</evidence>
<feature type="region of interest" description="Disordered" evidence="9">
    <location>
        <begin position="106"/>
        <end position="144"/>
    </location>
</feature>
<evidence type="ECO:0000256" key="5">
    <source>
        <dbReference type="ARBA" id="ARBA00022833"/>
    </source>
</evidence>
<accession>A0A6A4X387</accession>
<feature type="domain" description="C2H2-type" evidence="10">
    <location>
        <begin position="409"/>
        <end position="436"/>
    </location>
</feature>
<dbReference type="Proteomes" id="UP000440578">
    <property type="component" value="Unassembled WGS sequence"/>
</dbReference>
<evidence type="ECO:0000256" key="8">
    <source>
        <dbReference type="PROSITE-ProRule" id="PRU00042"/>
    </source>
</evidence>
<feature type="domain" description="C2H2-type" evidence="10">
    <location>
        <begin position="382"/>
        <end position="406"/>
    </location>
</feature>
<dbReference type="GO" id="GO:0000122">
    <property type="term" value="P:negative regulation of transcription by RNA polymerase II"/>
    <property type="evidence" value="ECO:0007669"/>
    <property type="project" value="UniProtKB-ARBA"/>
</dbReference>
<evidence type="ECO:0000256" key="3">
    <source>
        <dbReference type="ARBA" id="ARBA00022737"/>
    </source>
</evidence>
<dbReference type="InterPro" id="IPR013087">
    <property type="entry name" value="Znf_C2H2_type"/>
</dbReference>
<dbReference type="InterPro" id="IPR036236">
    <property type="entry name" value="Znf_C2H2_sf"/>
</dbReference>
<evidence type="ECO:0000256" key="9">
    <source>
        <dbReference type="SAM" id="MobiDB-lite"/>
    </source>
</evidence>